<evidence type="ECO:0000256" key="1">
    <source>
        <dbReference type="ARBA" id="ARBA00004141"/>
    </source>
</evidence>
<feature type="transmembrane region" description="Helical" evidence="6">
    <location>
        <begin position="65"/>
        <end position="83"/>
    </location>
</feature>
<dbReference type="PANTHER" id="PTHR10165">
    <property type="entry name" value="LIPID PHOSPHATE PHOSPHATASE"/>
    <property type="match status" value="1"/>
</dbReference>
<dbReference type="GO" id="GO:0007165">
    <property type="term" value="P:signal transduction"/>
    <property type="evidence" value="ECO:0007669"/>
    <property type="project" value="TreeGrafter"/>
</dbReference>
<organism evidence="8 9">
    <name type="scientific">Ignelater luminosus</name>
    <name type="common">Cucubano</name>
    <name type="synonym">Pyrophorus luminosus</name>
    <dbReference type="NCBI Taxonomy" id="2038154"/>
    <lineage>
        <taxon>Eukaryota</taxon>
        <taxon>Metazoa</taxon>
        <taxon>Ecdysozoa</taxon>
        <taxon>Arthropoda</taxon>
        <taxon>Hexapoda</taxon>
        <taxon>Insecta</taxon>
        <taxon>Pterygota</taxon>
        <taxon>Neoptera</taxon>
        <taxon>Endopterygota</taxon>
        <taxon>Coleoptera</taxon>
        <taxon>Polyphaga</taxon>
        <taxon>Elateriformia</taxon>
        <taxon>Elateroidea</taxon>
        <taxon>Elateridae</taxon>
        <taxon>Agrypninae</taxon>
        <taxon>Pyrophorini</taxon>
        <taxon>Ignelater</taxon>
    </lineage>
</organism>
<evidence type="ECO:0000256" key="5">
    <source>
        <dbReference type="ARBA" id="ARBA00023136"/>
    </source>
</evidence>
<dbReference type="GO" id="GO:0046839">
    <property type="term" value="P:phospholipid dephosphorylation"/>
    <property type="evidence" value="ECO:0007669"/>
    <property type="project" value="TreeGrafter"/>
</dbReference>
<dbReference type="InterPro" id="IPR043216">
    <property type="entry name" value="PAP-like"/>
</dbReference>
<evidence type="ECO:0000313" key="8">
    <source>
        <dbReference type="EMBL" id="KAF2897157.1"/>
    </source>
</evidence>
<gene>
    <name evidence="8" type="ORF">ILUMI_09023</name>
</gene>
<dbReference type="Gene3D" id="1.20.144.10">
    <property type="entry name" value="Phosphatidic acid phosphatase type 2/haloperoxidase"/>
    <property type="match status" value="1"/>
</dbReference>
<protein>
    <recommendedName>
        <fullName evidence="7">Phosphatidic acid phosphatase type 2/haloperoxidase domain-containing protein</fullName>
    </recommendedName>
</protein>
<evidence type="ECO:0000259" key="7">
    <source>
        <dbReference type="SMART" id="SM00014"/>
    </source>
</evidence>
<dbReference type="SMART" id="SM00014">
    <property type="entry name" value="acidPPc"/>
    <property type="match status" value="1"/>
</dbReference>
<reference evidence="8" key="1">
    <citation type="submission" date="2019-08" db="EMBL/GenBank/DDBJ databases">
        <title>The genome of the North American firefly Photinus pyralis.</title>
        <authorList>
            <consortium name="Photinus pyralis genome working group"/>
            <person name="Fallon T.R."/>
            <person name="Sander Lower S.E."/>
            <person name="Weng J.-K."/>
        </authorList>
    </citation>
    <scope>NUCLEOTIDE SEQUENCE</scope>
    <source>
        <strain evidence="8">TRF0915ILg1</strain>
        <tissue evidence="8">Whole body</tissue>
    </source>
</reference>
<dbReference type="CDD" id="cd03384">
    <property type="entry name" value="PAP2_wunen"/>
    <property type="match status" value="1"/>
</dbReference>
<keyword evidence="5 6" id="KW-0472">Membrane</keyword>
<evidence type="ECO:0000256" key="2">
    <source>
        <dbReference type="ARBA" id="ARBA00008816"/>
    </source>
</evidence>
<dbReference type="AlphaFoldDB" id="A0A8K0D6K4"/>
<evidence type="ECO:0000256" key="4">
    <source>
        <dbReference type="ARBA" id="ARBA00022989"/>
    </source>
</evidence>
<evidence type="ECO:0000256" key="3">
    <source>
        <dbReference type="ARBA" id="ARBA00022692"/>
    </source>
</evidence>
<feature type="transmembrane region" description="Helical" evidence="6">
    <location>
        <begin position="111"/>
        <end position="134"/>
    </location>
</feature>
<dbReference type="GO" id="GO:0006644">
    <property type="term" value="P:phospholipid metabolic process"/>
    <property type="evidence" value="ECO:0007669"/>
    <property type="project" value="InterPro"/>
</dbReference>
<keyword evidence="9" id="KW-1185">Reference proteome</keyword>
<dbReference type="Proteomes" id="UP000801492">
    <property type="component" value="Unassembled WGS sequence"/>
</dbReference>
<dbReference type="InterPro" id="IPR000326">
    <property type="entry name" value="PAP2/HPO"/>
</dbReference>
<feature type="transmembrane region" description="Helical" evidence="6">
    <location>
        <begin position="277"/>
        <end position="300"/>
    </location>
</feature>
<sequence>MNIKMYNNHQGIYTIRGDMCYENKLMANTALPGRPPAESICLTVSEQDRNSTTSKRRRRPRLRPLLLVNVILVIIVLSSLFLLEFGPIPQTKLGFYCKDPTISFPFRGDTISLNLIVGGSLVGPLLIIAAIELYREKSVNKNWGLSIWRWFRDFMVGFSFNLVITEVAKIVVGEHRPHFLDTCQPDTAQSCIPGEYVSDYKCTSTFYSNYLIIDSSRSFPSGHASISVYVSLFCAFYIHCRLSSRQLSTVVKPFIIVMVLLWAVVCSLTRITDHRHHWWDVAVGTILGIAVAGYTIVALCKSFQQPFVSTKSHRPSASTTTLLDVKNKDATSVII</sequence>
<dbReference type="InterPro" id="IPR036938">
    <property type="entry name" value="PAP2/HPO_sf"/>
</dbReference>
<feature type="transmembrane region" description="Helical" evidence="6">
    <location>
        <begin position="250"/>
        <end position="271"/>
    </location>
</feature>
<dbReference type="OrthoDB" id="8907274at2759"/>
<comment type="similarity">
    <text evidence="2">Belongs to the PA-phosphatase related phosphoesterase family.</text>
</comment>
<dbReference type="SUPFAM" id="SSF48317">
    <property type="entry name" value="Acid phosphatase/Vanadium-dependent haloperoxidase"/>
    <property type="match status" value="1"/>
</dbReference>
<evidence type="ECO:0000313" key="9">
    <source>
        <dbReference type="Proteomes" id="UP000801492"/>
    </source>
</evidence>
<dbReference type="GO" id="GO:0008195">
    <property type="term" value="F:phosphatidate phosphatase activity"/>
    <property type="evidence" value="ECO:0007669"/>
    <property type="project" value="TreeGrafter"/>
</dbReference>
<evidence type="ECO:0000256" key="6">
    <source>
        <dbReference type="SAM" id="Phobius"/>
    </source>
</evidence>
<dbReference type="EMBL" id="VTPC01004445">
    <property type="protein sequence ID" value="KAF2897157.1"/>
    <property type="molecule type" value="Genomic_DNA"/>
</dbReference>
<comment type="subcellular location">
    <subcellularLocation>
        <location evidence="1">Membrane</location>
        <topology evidence="1">Multi-pass membrane protein</topology>
    </subcellularLocation>
</comment>
<comment type="caution">
    <text evidence="8">The sequence shown here is derived from an EMBL/GenBank/DDBJ whole genome shotgun (WGS) entry which is preliminary data.</text>
</comment>
<keyword evidence="3 6" id="KW-0812">Transmembrane</keyword>
<feature type="domain" description="Phosphatidic acid phosphatase type 2/haloperoxidase" evidence="7">
    <location>
        <begin position="151"/>
        <end position="296"/>
    </location>
</feature>
<keyword evidence="4 6" id="KW-1133">Transmembrane helix</keyword>
<dbReference type="GO" id="GO:0005886">
    <property type="term" value="C:plasma membrane"/>
    <property type="evidence" value="ECO:0007669"/>
    <property type="project" value="TreeGrafter"/>
</dbReference>
<dbReference type="Pfam" id="PF01569">
    <property type="entry name" value="PAP2"/>
    <property type="match status" value="1"/>
</dbReference>
<name>A0A8K0D6K4_IGNLU</name>
<accession>A0A8K0D6K4</accession>
<proteinExistence type="inferred from homology"/>
<dbReference type="PANTHER" id="PTHR10165:SF103">
    <property type="entry name" value="PHOSPHOLIPID PHOSPHATASE HOMOLOG 1.2 HOMOLOG"/>
    <property type="match status" value="1"/>
</dbReference>